<dbReference type="STRING" id="443156.SAMN04489867_1112"/>
<evidence type="ECO:0000256" key="4">
    <source>
        <dbReference type="ARBA" id="ARBA00022989"/>
    </source>
</evidence>
<dbReference type="GO" id="GO:0005886">
    <property type="term" value="C:plasma membrane"/>
    <property type="evidence" value="ECO:0007669"/>
    <property type="project" value="UniProtKB-SubCell"/>
</dbReference>
<dbReference type="Pfam" id="PF02104">
    <property type="entry name" value="SURF1"/>
    <property type="match status" value="1"/>
</dbReference>
<keyword evidence="6" id="KW-1003">Cell membrane</keyword>
<evidence type="ECO:0000256" key="5">
    <source>
        <dbReference type="ARBA" id="ARBA00023136"/>
    </source>
</evidence>
<organism evidence="8 9">
    <name type="scientific">Pedococcus dokdonensis</name>
    <dbReference type="NCBI Taxonomy" id="443156"/>
    <lineage>
        <taxon>Bacteria</taxon>
        <taxon>Bacillati</taxon>
        <taxon>Actinomycetota</taxon>
        <taxon>Actinomycetes</taxon>
        <taxon>Micrococcales</taxon>
        <taxon>Intrasporangiaceae</taxon>
        <taxon>Pedococcus</taxon>
    </lineage>
</organism>
<dbReference type="PANTHER" id="PTHR23427:SF2">
    <property type="entry name" value="SURFEIT LOCUS PROTEIN 1"/>
    <property type="match status" value="1"/>
</dbReference>
<name>A0A1H0P2L8_9MICO</name>
<proteinExistence type="inferred from homology"/>
<evidence type="ECO:0000313" key="9">
    <source>
        <dbReference type="Proteomes" id="UP000199077"/>
    </source>
</evidence>
<reference evidence="9" key="1">
    <citation type="submission" date="2016-10" db="EMBL/GenBank/DDBJ databases">
        <authorList>
            <person name="Varghese N."/>
            <person name="Submissions S."/>
        </authorList>
    </citation>
    <scope>NUCLEOTIDE SEQUENCE [LARGE SCALE GENOMIC DNA]</scope>
    <source>
        <strain evidence="9">DSM 22329</strain>
    </source>
</reference>
<dbReference type="CDD" id="cd06662">
    <property type="entry name" value="SURF1"/>
    <property type="match status" value="1"/>
</dbReference>
<evidence type="ECO:0000256" key="3">
    <source>
        <dbReference type="ARBA" id="ARBA00022692"/>
    </source>
</evidence>
<dbReference type="PROSITE" id="PS50895">
    <property type="entry name" value="SURF1"/>
    <property type="match status" value="1"/>
</dbReference>
<keyword evidence="4 6" id="KW-1133">Transmembrane helix</keyword>
<keyword evidence="3 6" id="KW-0812">Transmembrane</keyword>
<gene>
    <name evidence="8" type="ORF">SAMN04489867_1112</name>
</gene>
<feature type="transmembrane region" description="Helical" evidence="6">
    <location>
        <begin position="214"/>
        <end position="231"/>
    </location>
</feature>
<evidence type="ECO:0000313" key="8">
    <source>
        <dbReference type="EMBL" id="SDO98935.1"/>
    </source>
</evidence>
<comment type="subcellular location">
    <subcellularLocation>
        <location evidence="6">Cell membrane</location>
        <topology evidence="6">Multi-pass membrane protein</topology>
    </subcellularLocation>
    <subcellularLocation>
        <location evidence="1">Membrane</location>
    </subcellularLocation>
</comment>
<comment type="caution">
    <text evidence="6">Lacks conserved residue(s) required for the propagation of feature annotation.</text>
</comment>
<evidence type="ECO:0000256" key="6">
    <source>
        <dbReference type="RuleBase" id="RU363076"/>
    </source>
</evidence>
<keyword evidence="9" id="KW-1185">Reference proteome</keyword>
<dbReference type="Proteomes" id="UP000199077">
    <property type="component" value="Chromosome I"/>
</dbReference>
<evidence type="ECO:0000256" key="7">
    <source>
        <dbReference type="SAM" id="MobiDB-lite"/>
    </source>
</evidence>
<dbReference type="InterPro" id="IPR002994">
    <property type="entry name" value="Surf1/Shy1"/>
</dbReference>
<dbReference type="AlphaFoldDB" id="A0A1H0P2L8"/>
<feature type="region of interest" description="Disordered" evidence="7">
    <location>
        <begin position="238"/>
        <end position="266"/>
    </location>
</feature>
<accession>A0A1H0P2L8</accession>
<keyword evidence="5 6" id="KW-0472">Membrane</keyword>
<protein>
    <recommendedName>
        <fullName evidence="6">SURF1-like protein</fullName>
    </recommendedName>
</protein>
<dbReference type="PANTHER" id="PTHR23427">
    <property type="entry name" value="SURFEIT LOCUS PROTEIN"/>
    <property type="match status" value="1"/>
</dbReference>
<dbReference type="EMBL" id="LT629711">
    <property type="protein sequence ID" value="SDO98935.1"/>
    <property type="molecule type" value="Genomic_DNA"/>
</dbReference>
<evidence type="ECO:0000256" key="2">
    <source>
        <dbReference type="ARBA" id="ARBA00007165"/>
    </source>
</evidence>
<dbReference type="InterPro" id="IPR045214">
    <property type="entry name" value="Surf1/Surf4"/>
</dbReference>
<sequence>MLTSRRWLGALAVALAFAVAAFFLGRWQWHRYEAKSARADRIHSHYDAKPQPLDDVLGASPMPLEREWTRVTMQGRYAADETLLVRNRPFDGVYGYEVLVPFEEATGRSVLVDRGWVANAKNAETLPDVVPAPSDEVTVTGWLRRSEPSLGKKLPQGQVASINLGEAGAQSGRQFLGAYVLLEVERRSDGTAPDRPTALDAPDTDLGPHQAYAFQWWLAMVAGFVLVWFGARREYREGLEQSSSDGAGPPRAPRPKKVRIWDEEDG</sequence>
<evidence type="ECO:0000256" key="1">
    <source>
        <dbReference type="ARBA" id="ARBA00004370"/>
    </source>
</evidence>
<comment type="similarity">
    <text evidence="2 6">Belongs to the SURF1 family.</text>
</comment>